<dbReference type="EMBL" id="VUMD01000006">
    <property type="protein sequence ID" value="MSS36628.1"/>
    <property type="molecule type" value="Genomic_DNA"/>
</dbReference>
<gene>
    <name evidence="1" type="ORF">FYJ39_08600</name>
</gene>
<name>A0A7X2NLP4_9CLOT</name>
<dbReference type="RefSeq" id="WP_154472071.1">
    <property type="nucleotide sequence ID" value="NZ_VUMD01000006.1"/>
</dbReference>
<accession>A0A7X2NLP4</accession>
<proteinExistence type="predicted"/>
<sequence>MVIKFNIPNGRMEINAETFFRGARKSQIRKMLKWARASWPDEVRVWEMRKWLEEQIQREKSEAARGSNVSRKLVEKYGCILSYVDKLL</sequence>
<protein>
    <submittedName>
        <fullName evidence="1">Uncharacterized protein</fullName>
    </submittedName>
</protein>
<evidence type="ECO:0000313" key="1">
    <source>
        <dbReference type="EMBL" id="MSS36628.1"/>
    </source>
</evidence>
<comment type="caution">
    <text evidence="1">The sequence shown here is derived from an EMBL/GenBank/DDBJ whole genome shotgun (WGS) entry which is preliminary data.</text>
</comment>
<dbReference type="Proteomes" id="UP000429958">
    <property type="component" value="Unassembled WGS sequence"/>
</dbReference>
<evidence type="ECO:0000313" key="2">
    <source>
        <dbReference type="Proteomes" id="UP000429958"/>
    </source>
</evidence>
<keyword evidence="2" id="KW-1185">Reference proteome</keyword>
<dbReference type="AlphaFoldDB" id="A0A7X2NLP4"/>
<organism evidence="1 2">
    <name type="scientific">Clostridium porci</name>
    <dbReference type="NCBI Taxonomy" id="2605778"/>
    <lineage>
        <taxon>Bacteria</taxon>
        <taxon>Bacillati</taxon>
        <taxon>Bacillota</taxon>
        <taxon>Clostridia</taxon>
        <taxon>Eubacteriales</taxon>
        <taxon>Clostridiaceae</taxon>
        <taxon>Clostridium</taxon>
    </lineage>
</organism>
<reference evidence="1 2" key="1">
    <citation type="submission" date="2019-08" db="EMBL/GenBank/DDBJ databases">
        <title>In-depth cultivation of the pig gut microbiome towards novel bacterial diversity and tailored functional studies.</title>
        <authorList>
            <person name="Wylensek D."/>
            <person name="Hitch T.C.A."/>
            <person name="Clavel T."/>
        </authorList>
    </citation>
    <scope>NUCLEOTIDE SEQUENCE [LARGE SCALE GENOMIC DNA]</scope>
    <source>
        <strain evidence="1 2">WCA-389-WT-23D1</strain>
    </source>
</reference>